<comment type="caution">
    <text evidence="1">The sequence shown here is derived from an EMBL/GenBank/DDBJ whole genome shotgun (WGS) entry which is preliminary data.</text>
</comment>
<reference evidence="1 2" key="1">
    <citation type="submission" date="2020-08" db="EMBL/GenBank/DDBJ databases">
        <title>Genomic Encyclopedia of Type Strains, Phase III (KMG-III): the genomes of soil and plant-associated and newly described type strains.</title>
        <authorList>
            <person name="Whitman W."/>
        </authorList>
    </citation>
    <scope>NUCLEOTIDE SEQUENCE [LARGE SCALE GENOMIC DNA]</scope>
    <source>
        <strain evidence="1 2">CECT 7744</strain>
    </source>
</reference>
<evidence type="ECO:0000313" key="1">
    <source>
        <dbReference type="EMBL" id="MBB3232819.1"/>
    </source>
</evidence>
<organism evidence="1 2">
    <name type="scientific">Halomonas stenophila</name>
    <dbReference type="NCBI Taxonomy" id="795312"/>
    <lineage>
        <taxon>Bacteria</taxon>
        <taxon>Pseudomonadati</taxon>
        <taxon>Pseudomonadota</taxon>
        <taxon>Gammaproteobacteria</taxon>
        <taxon>Oceanospirillales</taxon>
        <taxon>Halomonadaceae</taxon>
        <taxon>Halomonas</taxon>
    </lineage>
</organism>
<dbReference type="Proteomes" id="UP000518892">
    <property type="component" value="Unassembled WGS sequence"/>
</dbReference>
<name>A0A7W5EWM9_9GAMM</name>
<keyword evidence="2" id="KW-1185">Reference proteome</keyword>
<evidence type="ECO:0000313" key="2">
    <source>
        <dbReference type="Proteomes" id="UP000518892"/>
    </source>
</evidence>
<protein>
    <submittedName>
        <fullName evidence="1">Uncharacterized protein</fullName>
    </submittedName>
</protein>
<dbReference type="EMBL" id="JACHXR010000016">
    <property type="protein sequence ID" value="MBB3232819.1"/>
    <property type="molecule type" value="Genomic_DNA"/>
</dbReference>
<proteinExistence type="predicted"/>
<dbReference type="RefSeq" id="WP_183385247.1">
    <property type="nucleotide sequence ID" value="NZ_JACHXR010000016.1"/>
</dbReference>
<accession>A0A7W5EWM9</accession>
<sequence length="221" mass="23899">MATQYQVSISMDSDTIEKLKNGGFALYAFKAVKTANQGGAPLVWFQSTSFLDNTVITWDEQYQAYISTDEIIANGKIHASSSADIDLEQTMMVSQQGTVEVMQEGTPSAISISNLGTSQWTCGISQQTGGSTKPMCAFPLYGKNLDVIAPIEKVLLMFASNTVNTGTVIYKAYSSGVLLDLTSDQSRSVSYDINEGWDWGGKSWGQSVKAQESLVPLLITS</sequence>
<gene>
    <name evidence="1" type="ORF">FHR97_003697</name>
</gene>
<dbReference type="AlphaFoldDB" id="A0A7W5EWM9"/>